<dbReference type="InterPro" id="IPR041931">
    <property type="entry name" value="DNA_pol3_alpha_thumb_dom"/>
</dbReference>
<evidence type="ECO:0000313" key="8">
    <source>
        <dbReference type="EMBL" id="UVD81940.1"/>
    </source>
</evidence>
<comment type="catalytic activity">
    <reaction evidence="6">
        <text>DNA(n) + a 2'-deoxyribonucleoside 5'-triphosphate = DNA(n+1) + diphosphate</text>
        <dbReference type="Rhea" id="RHEA:22508"/>
        <dbReference type="Rhea" id="RHEA-COMP:17339"/>
        <dbReference type="Rhea" id="RHEA-COMP:17340"/>
        <dbReference type="ChEBI" id="CHEBI:33019"/>
        <dbReference type="ChEBI" id="CHEBI:61560"/>
        <dbReference type="ChEBI" id="CHEBI:173112"/>
        <dbReference type="EC" id="2.7.7.7"/>
    </reaction>
</comment>
<name>A0ABY5RCK4_9MOLU</name>
<reference evidence="8" key="1">
    <citation type="submission" date="2022-08" db="EMBL/GenBank/DDBJ databases">
        <title>Complete genome of Mycoplasma iguanae type strain 2327.</title>
        <authorList>
            <person name="Spergser J."/>
        </authorList>
    </citation>
    <scope>NUCLEOTIDE SEQUENCE</scope>
    <source>
        <strain evidence="8">2327</strain>
    </source>
</reference>
<protein>
    <recommendedName>
        <fullName evidence="1">DNA-directed DNA polymerase</fullName>
        <ecNumber evidence="1">2.7.7.7</ecNumber>
    </recommendedName>
</protein>
<dbReference type="GO" id="GO:0003887">
    <property type="term" value="F:DNA-directed DNA polymerase activity"/>
    <property type="evidence" value="ECO:0007669"/>
    <property type="project" value="UniProtKB-EC"/>
</dbReference>
<dbReference type="Gene3D" id="1.10.150.870">
    <property type="match status" value="1"/>
</dbReference>
<dbReference type="InterPro" id="IPR004013">
    <property type="entry name" value="PHP_dom"/>
</dbReference>
<dbReference type="Pfam" id="PF02811">
    <property type="entry name" value="PHP"/>
    <property type="match status" value="1"/>
</dbReference>
<dbReference type="Pfam" id="PF07733">
    <property type="entry name" value="DNA_pol3_alpha"/>
    <property type="match status" value="1"/>
</dbReference>
<dbReference type="Gene3D" id="3.20.20.140">
    <property type="entry name" value="Metal-dependent hydrolases"/>
    <property type="match status" value="1"/>
</dbReference>
<dbReference type="InterPro" id="IPR011708">
    <property type="entry name" value="DNA_pol3_alpha_NTPase_dom"/>
</dbReference>
<evidence type="ECO:0000313" key="9">
    <source>
        <dbReference type="Proteomes" id="UP001059252"/>
    </source>
</evidence>
<evidence type="ECO:0000256" key="3">
    <source>
        <dbReference type="ARBA" id="ARBA00022695"/>
    </source>
</evidence>
<feature type="domain" description="Polymerase/histidinol phosphatase N-terminal" evidence="7">
    <location>
        <begin position="5"/>
        <end position="72"/>
    </location>
</feature>
<dbReference type="Pfam" id="PF14579">
    <property type="entry name" value="HHH_6"/>
    <property type="match status" value="1"/>
</dbReference>
<dbReference type="InterPro" id="IPR003141">
    <property type="entry name" value="Pol/His_phosphatase_N"/>
</dbReference>
<keyword evidence="5" id="KW-0239">DNA-directed DNA polymerase</keyword>
<keyword evidence="4" id="KW-0235">DNA replication</keyword>
<dbReference type="SUPFAM" id="SSF89550">
    <property type="entry name" value="PHP domain-like"/>
    <property type="match status" value="1"/>
</dbReference>
<dbReference type="PANTHER" id="PTHR32294">
    <property type="entry name" value="DNA POLYMERASE III SUBUNIT ALPHA"/>
    <property type="match status" value="1"/>
</dbReference>
<accession>A0ABY5RCK4</accession>
<dbReference type="NCBIfam" id="TIGR00594">
    <property type="entry name" value="polc"/>
    <property type="match status" value="1"/>
</dbReference>
<dbReference type="InterPro" id="IPR016195">
    <property type="entry name" value="Pol/histidinol_Pase-like"/>
</dbReference>
<evidence type="ECO:0000256" key="2">
    <source>
        <dbReference type="ARBA" id="ARBA00022679"/>
    </source>
</evidence>
<sequence>MKKLVNFHNNTEYSFLESTITIDKLIENAKENNLEYLAITDHNSMFGVPIFLKECKKNNIKPIIGLDLDIENFRLILIAKNYQGFLELSKLSHHAMSKEKVNLENIDFEHLIAIDHPSLGYFAMNKKQLNIPNYYIVQNNPTIANAIWVNEHVIVEDSDNDKLSIIRSISGNSNEKLHYKGLNFEPEINPKIIENTNNLLTKIDFDIKFDNHSALPKFKNNLNLSSMEYLKRILLESINKNMDEFKKYPDFQQRVRYELEIIEKLGYEDYFLIIWDFIKWAKEREIYIGPGRGSAAGSLISYLLNITEVNPLKYGLLFERFLNPKRISKPDIDIDIQDSRRDEIIQYIIERYGPENVATITTFQTLGAKMAIRDVGRALNINIAEINDISKMLPAINTLKESYEAIPKFKAKIESKPEYQKLYEIASFIEGLPRQHGTHAAGIVISEKKINDIIPTMKLEDNRLQTQFSMDYLENFGLLKIDLLGLKNLTVIDDILQLINKDNPIKIKMSDLPLHDLKTNSLLSNGRTIGIFQLESPGMISTLRKVRVNKFEDVADIISLFRPGPMKMIPNYISYKNGKEKIPFISSEYNKIVDPTHGIIIYQEQIMQICQQISGMDFSEADILRKAISKKDFSEIAIVKDKFFLGARINGYDEMTVKSIFDLIEKFAEYGFNKSHAVSYAVISYKMAYLKTHYPRQFFESLINNAQGNQDTIEKYFIEAKSLGFKIASPDINFSSLESSYANNILYLPLNMIKGIGKVAVTKLVDERNKNGIFTSFANFAARAKFINLGEANIKLLIESNTLKSFGNIKTLEKAYKESIGAYVDFFNNLEEFNELNKTENVNFKTPQMEVLKLDKEYERTLEIKHLGFPYNYLIKNNWETSFKLEDLEENQTHKLALMVEKIEPFHDKYQREMGKIVLSDSSKTVKIFIFSSKWNSFKNLPQGKFVFFNITKKDNNYIIDQNWEIAG</sequence>
<dbReference type="Proteomes" id="UP001059252">
    <property type="component" value="Chromosome"/>
</dbReference>
<dbReference type="InterPro" id="IPR040982">
    <property type="entry name" value="DNA_pol3_finger"/>
</dbReference>
<dbReference type="CDD" id="cd07431">
    <property type="entry name" value="PHP_PolIIIA"/>
    <property type="match status" value="1"/>
</dbReference>
<evidence type="ECO:0000256" key="4">
    <source>
        <dbReference type="ARBA" id="ARBA00022705"/>
    </source>
</evidence>
<proteinExistence type="predicted"/>
<evidence type="ECO:0000256" key="5">
    <source>
        <dbReference type="ARBA" id="ARBA00022932"/>
    </source>
</evidence>
<keyword evidence="9" id="KW-1185">Reference proteome</keyword>
<dbReference type="NCBIfam" id="NF005516">
    <property type="entry name" value="PRK07135.1"/>
    <property type="match status" value="1"/>
</dbReference>
<keyword evidence="2 8" id="KW-0808">Transferase</keyword>
<evidence type="ECO:0000256" key="6">
    <source>
        <dbReference type="ARBA" id="ARBA00049244"/>
    </source>
</evidence>
<gene>
    <name evidence="8" type="primary">dnaE</name>
    <name evidence="8" type="ORF">NV226_01380</name>
</gene>
<dbReference type="Pfam" id="PF17657">
    <property type="entry name" value="DNA_pol3_finger"/>
    <property type="match status" value="1"/>
</dbReference>
<dbReference type="SUPFAM" id="SSF160975">
    <property type="entry name" value="AF1531-like"/>
    <property type="match status" value="1"/>
</dbReference>
<dbReference type="RefSeq" id="WP_258211114.1">
    <property type="nucleotide sequence ID" value="NZ_CP102734.1"/>
</dbReference>
<organism evidence="8 9">
    <name type="scientific">Mycoplasma iguanae</name>
    <dbReference type="NCBI Taxonomy" id="292461"/>
    <lineage>
        <taxon>Bacteria</taxon>
        <taxon>Bacillati</taxon>
        <taxon>Mycoplasmatota</taxon>
        <taxon>Mollicutes</taxon>
        <taxon>Mycoplasmataceae</taxon>
        <taxon>Mycoplasma</taxon>
    </lineage>
</organism>
<dbReference type="Gene3D" id="1.10.10.1600">
    <property type="entry name" value="Bacterial DNA polymerase III alpha subunit, thumb domain"/>
    <property type="match status" value="1"/>
</dbReference>
<dbReference type="InterPro" id="IPR004805">
    <property type="entry name" value="DnaE2/DnaE/PolC"/>
</dbReference>
<dbReference type="EMBL" id="CP102734">
    <property type="protein sequence ID" value="UVD81940.1"/>
    <property type="molecule type" value="Genomic_DNA"/>
</dbReference>
<evidence type="ECO:0000259" key="7">
    <source>
        <dbReference type="SMART" id="SM00481"/>
    </source>
</evidence>
<evidence type="ECO:0000256" key="1">
    <source>
        <dbReference type="ARBA" id="ARBA00012417"/>
    </source>
</evidence>
<dbReference type="PANTHER" id="PTHR32294:SF0">
    <property type="entry name" value="DNA POLYMERASE III SUBUNIT ALPHA"/>
    <property type="match status" value="1"/>
</dbReference>
<dbReference type="EC" id="2.7.7.7" evidence="1"/>
<dbReference type="SMART" id="SM00481">
    <property type="entry name" value="POLIIIAc"/>
    <property type="match status" value="1"/>
</dbReference>
<dbReference type="InterPro" id="IPR029460">
    <property type="entry name" value="DNAPol_HHH"/>
</dbReference>
<keyword evidence="3 8" id="KW-0548">Nucleotidyltransferase</keyword>